<proteinExistence type="predicted"/>
<reference evidence="3" key="1">
    <citation type="submission" date="2024-07" db="EMBL/GenBank/DDBJ databases">
        <title>Identification and characteristics of an arsenic-resistant bacterial isolate, which belongs to a novel species.</title>
        <authorList>
            <person name="Juszczyk A."/>
            <person name="Kowalczyk A."/>
            <person name="Was K."/>
            <person name="Kosowicz W."/>
            <person name="Budzyn A."/>
            <person name="Latowski D."/>
        </authorList>
    </citation>
    <scope>NUCLEOTIDE SEQUENCE</scope>
    <source>
        <strain evidence="3">As8PL</strain>
    </source>
</reference>
<protein>
    <submittedName>
        <fullName evidence="3">Polysaccharide deacetylase family protein</fullName>
    </submittedName>
</protein>
<feature type="chain" id="PRO_5044251804" evidence="1">
    <location>
        <begin position="24"/>
        <end position="326"/>
    </location>
</feature>
<dbReference type="GO" id="GO:0005975">
    <property type="term" value="P:carbohydrate metabolic process"/>
    <property type="evidence" value="ECO:0007669"/>
    <property type="project" value="InterPro"/>
</dbReference>
<evidence type="ECO:0000313" key="3">
    <source>
        <dbReference type="EMBL" id="XDI36696.1"/>
    </source>
</evidence>
<dbReference type="Gene3D" id="3.20.20.370">
    <property type="entry name" value="Glycoside hydrolase/deacetylase"/>
    <property type="match status" value="1"/>
</dbReference>
<dbReference type="InterPro" id="IPR002509">
    <property type="entry name" value="NODB_dom"/>
</dbReference>
<dbReference type="AlphaFoldDB" id="A0AB39BTN0"/>
<keyword evidence="1" id="KW-0732">Signal</keyword>
<dbReference type="PANTHER" id="PTHR10587:SF80">
    <property type="entry name" value="CHITOOLIGOSACCHARIDE DEACETYLASE"/>
    <property type="match status" value="1"/>
</dbReference>
<organism evidence="3">
    <name type="scientific">Alkalihalophilus sp. As8PL</name>
    <dbReference type="NCBI Taxonomy" id="3237103"/>
    <lineage>
        <taxon>Bacteria</taxon>
        <taxon>Bacillati</taxon>
        <taxon>Bacillota</taxon>
        <taxon>Bacilli</taxon>
        <taxon>Bacillales</taxon>
        <taxon>Bacillaceae</taxon>
        <taxon>Alkalihalophilus</taxon>
    </lineage>
</organism>
<dbReference type="NCBIfam" id="TIGR02873">
    <property type="entry name" value="spore_ylxY"/>
    <property type="match status" value="1"/>
</dbReference>
<feature type="signal peptide" evidence="1">
    <location>
        <begin position="1"/>
        <end position="23"/>
    </location>
</feature>
<accession>A0AB39BTN0</accession>
<dbReference type="InterPro" id="IPR014228">
    <property type="entry name" value="Spore_polysacc_deacetyl_YlxY"/>
</dbReference>
<feature type="domain" description="NodB homology" evidence="2">
    <location>
        <begin position="130"/>
        <end position="306"/>
    </location>
</feature>
<dbReference type="InterPro" id="IPR050248">
    <property type="entry name" value="Polysacc_deacetylase_ArnD"/>
</dbReference>
<dbReference type="InterPro" id="IPR011330">
    <property type="entry name" value="Glyco_hydro/deAcase_b/a-brl"/>
</dbReference>
<dbReference type="CDD" id="cd10950">
    <property type="entry name" value="CE4_BsYlxY_like"/>
    <property type="match status" value="1"/>
</dbReference>
<dbReference type="PANTHER" id="PTHR10587">
    <property type="entry name" value="GLYCOSYL TRANSFERASE-RELATED"/>
    <property type="match status" value="1"/>
</dbReference>
<gene>
    <name evidence="3" type="ORF">AB3N04_18785</name>
</gene>
<dbReference type="SUPFAM" id="SSF88713">
    <property type="entry name" value="Glycoside hydrolase/deacetylase"/>
    <property type="match status" value="1"/>
</dbReference>
<dbReference type="Pfam" id="PF01522">
    <property type="entry name" value="Polysacc_deac_1"/>
    <property type="match status" value="1"/>
</dbReference>
<dbReference type="RefSeq" id="WP_368504092.1">
    <property type="nucleotide sequence ID" value="NZ_CP162551.1"/>
</dbReference>
<dbReference type="PROSITE" id="PS51677">
    <property type="entry name" value="NODB"/>
    <property type="match status" value="1"/>
</dbReference>
<evidence type="ECO:0000256" key="1">
    <source>
        <dbReference type="SAM" id="SignalP"/>
    </source>
</evidence>
<dbReference type="GO" id="GO:0016810">
    <property type="term" value="F:hydrolase activity, acting on carbon-nitrogen (but not peptide) bonds"/>
    <property type="evidence" value="ECO:0007669"/>
    <property type="project" value="InterPro"/>
</dbReference>
<name>A0AB39BTN0_9BACI</name>
<sequence length="326" mass="36617">MKKHASALFVCCCLLVISFGAVQNPFSLQYINELKQESQMVMKEQDPLHEEILAKKEGYEQAAIDARIDPVWKAVPGYNGLMVDVNASYDKMKKLGSFEEQRLVFEEIKPTVHLEDLPPSPIYKGNEKKPMVSLLVNVAWGNEYIPDMLKVMKEHGVKSTFFLDGSWVKSNPTMATMILEQGHEIGNHAYSHPDMKSLTLERMNEELKKTNDVILATLDVTPKWFAPPSGSYSQTVIDQASVHGMMTILWSVDTVDWKRPQPEEMVNRVLSKVHPGAMVLMHPTEPTAIGLEDMIKGIQAKGLELGTVSELMSESRVHHNGVTLDD</sequence>
<dbReference type="EMBL" id="CP162551">
    <property type="protein sequence ID" value="XDI36696.1"/>
    <property type="molecule type" value="Genomic_DNA"/>
</dbReference>
<dbReference type="GO" id="GO:0016020">
    <property type="term" value="C:membrane"/>
    <property type="evidence" value="ECO:0007669"/>
    <property type="project" value="TreeGrafter"/>
</dbReference>
<evidence type="ECO:0000259" key="2">
    <source>
        <dbReference type="PROSITE" id="PS51677"/>
    </source>
</evidence>